<dbReference type="AlphaFoldDB" id="A0A1N7JPJ5"/>
<protein>
    <recommendedName>
        <fullName evidence="3">Bacteriocin-type signal sequence-containing protein</fullName>
    </recommendedName>
</protein>
<name>A0A1N7JPJ5_9FLAO</name>
<accession>A0A1N7JPJ5</accession>
<sequence>MKNQNLSNGKKLNNKQLRSIKGGLQQCVDPETGLCKAYGRRCAEPECFELP</sequence>
<evidence type="ECO:0000313" key="1">
    <source>
        <dbReference type="EMBL" id="SIS51269.1"/>
    </source>
</evidence>
<dbReference type="STRING" id="373672.SAMN05421785_10135"/>
<organism evidence="1 2">
    <name type="scientific">Chryseobacterium gambrini</name>
    <dbReference type="NCBI Taxonomy" id="373672"/>
    <lineage>
        <taxon>Bacteria</taxon>
        <taxon>Pseudomonadati</taxon>
        <taxon>Bacteroidota</taxon>
        <taxon>Flavobacteriia</taxon>
        <taxon>Flavobacteriales</taxon>
        <taxon>Weeksellaceae</taxon>
        <taxon>Chryseobacterium group</taxon>
        <taxon>Chryseobacterium</taxon>
    </lineage>
</organism>
<proteinExistence type="predicted"/>
<evidence type="ECO:0000313" key="2">
    <source>
        <dbReference type="Proteomes" id="UP000185781"/>
    </source>
</evidence>
<gene>
    <name evidence="1" type="ORF">SAMN05421785_10135</name>
</gene>
<reference evidence="1 2" key="1">
    <citation type="submission" date="2017-01" db="EMBL/GenBank/DDBJ databases">
        <authorList>
            <person name="Mah S.A."/>
            <person name="Swanson W.J."/>
            <person name="Moy G.W."/>
            <person name="Vacquier V.D."/>
        </authorList>
    </citation>
    <scope>NUCLEOTIDE SEQUENCE [LARGE SCALE GENOMIC DNA]</scope>
    <source>
        <strain evidence="1 2">DSM 18014</strain>
    </source>
</reference>
<evidence type="ECO:0008006" key="3">
    <source>
        <dbReference type="Google" id="ProtNLM"/>
    </source>
</evidence>
<dbReference type="EMBL" id="FTOV01000001">
    <property type="protein sequence ID" value="SIS51269.1"/>
    <property type="molecule type" value="Genomic_DNA"/>
</dbReference>
<dbReference type="Proteomes" id="UP000185781">
    <property type="component" value="Unassembled WGS sequence"/>
</dbReference>